<evidence type="ECO:0000256" key="1">
    <source>
        <dbReference type="PROSITE-ProRule" id="PRU00175"/>
    </source>
</evidence>
<dbReference type="PANTHER" id="PTHR47662">
    <property type="entry name" value="RING-TYPE DOMAIN-CONTAINING PROTEIN"/>
    <property type="match status" value="1"/>
</dbReference>
<keyword evidence="2" id="KW-0472">Membrane</keyword>
<proteinExistence type="predicted"/>
<dbReference type="EMBL" id="CAKMRJ010002223">
    <property type="protein sequence ID" value="CAH1427815.1"/>
    <property type="molecule type" value="Genomic_DNA"/>
</dbReference>
<evidence type="ECO:0000256" key="2">
    <source>
        <dbReference type="SAM" id="Phobius"/>
    </source>
</evidence>
<protein>
    <recommendedName>
        <fullName evidence="3">RING-type domain-containing protein</fullName>
    </recommendedName>
</protein>
<keyword evidence="1" id="KW-0479">Metal-binding</keyword>
<keyword evidence="1" id="KW-0862">Zinc</keyword>
<organism evidence="4 5">
    <name type="scientific">Lactuca virosa</name>
    <dbReference type="NCBI Taxonomy" id="75947"/>
    <lineage>
        <taxon>Eukaryota</taxon>
        <taxon>Viridiplantae</taxon>
        <taxon>Streptophyta</taxon>
        <taxon>Embryophyta</taxon>
        <taxon>Tracheophyta</taxon>
        <taxon>Spermatophyta</taxon>
        <taxon>Magnoliopsida</taxon>
        <taxon>eudicotyledons</taxon>
        <taxon>Gunneridae</taxon>
        <taxon>Pentapetalae</taxon>
        <taxon>asterids</taxon>
        <taxon>campanulids</taxon>
        <taxon>Asterales</taxon>
        <taxon>Asteraceae</taxon>
        <taxon>Cichorioideae</taxon>
        <taxon>Cichorieae</taxon>
        <taxon>Lactucinae</taxon>
        <taxon>Lactuca</taxon>
    </lineage>
</organism>
<dbReference type="PANTHER" id="PTHR47662:SF1">
    <property type="entry name" value="RING-TYPE DOMAIN-CONTAINING PROTEIN"/>
    <property type="match status" value="1"/>
</dbReference>
<dbReference type="InterPro" id="IPR001841">
    <property type="entry name" value="Znf_RING"/>
</dbReference>
<dbReference type="AlphaFoldDB" id="A0AAU9N0W5"/>
<dbReference type="Pfam" id="PF13639">
    <property type="entry name" value="zf-RING_2"/>
    <property type="match status" value="1"/>
</dbReference>
<dbReference type="Proteomes" id="UP001157418">
    <property type="component" value="Unassembled WGS sequence"/>
</dbReference>
<evidence type="ECO:0000313" key="5">
    <source>
        <dbReference type="Proteomes" id="UP001157418"/>
    </source>
</evidence>
<name>A0AAU9N0W5_9ASTR</name>
<keyword evidence="5" id="KW-1185">Reference proteome</keyword>
<dbReference type="InterPro" id="IPR013083">
    <property type="entry name" value="Znf_RING/FYVE/PHD"/>
</dbReference>
<keyword evidence="2" id="KW-1133">Transmembrane helix</keyword>
<dbReference type="Gene3D" id="3.30.40.10">
    <property type="entry name" value="Zinc/RING finger domain, C3HC4 (zinc finger)"/>
    <property type="match status" value="1"/>
</dbReference>
<evidence type="ECO:0000259" key="3">
    <source>
        <dbReference type="PROSITE" id="PS50089"/>
    </source>
</evidence>
<dbReference type="GO" id="GO:0008270">
    <property type="term" value="F:zinc ion binding"/>
    <property type="evidence" value="ECO:0007669"/>
    <property type="project" value="UniProtKB-KW"/>
</dbReference>
<dbReference type="SUPFAM" id="SSF57850">
    <property type="entry name" value="RING/U-box"/>
    <property type="match status" value="1"/>
</dbReference>
<dbReference type="SMART" id="SM00184">
    <property type="entry name" value="RING"/>
    <property type="match status" value="1"/>
</dbReference>
<feature type="domain" description="RING-type" evidence="3">
    <location>
        <begin position="76"/>
        <end position="118"/>
    </location>
</feature>
<reference evidence="4 5" key="1">
    <citation type="submission" date="2022-01" db="EMBL/GenBank/DDBJ databases">
        <authorList>
            <person name="Xiong W."/>
            <person name="Schranz E."/>
        </authorList>
    </citation>
    <scope>NUCLEOTIDE SEQUENCE [LARGE SCALE GENOMIC DNA]</scope>
</reference>
<keyword evidence="2" id="KW-0812">Transmembrane</keyword>
<dbReference type="FunFam" id="3.30.40.10:FF:000388">
    <property type="entry name" value="Putative RING zinc finger domain superfamily protein"/>
    <property type="match status" value="1"/>
</dbReference>
<accession>A0AAU9N0W5</accession>
<dbReference type="PROSITE" id="PS50089">
    <property type="entry name" value="ZF_RING_2"/>
    <property type="match status" value="1"/>
</dbReference>
<keyword evidence="1" id="KW-0863">Zinc-finger</keyword>
<comment type="caution">
    <text evidence="4">The sequence shown here is derived from an EMBL/GenBank/DDBJ whole genome shotgun (WGS) entry which is preliminary data.</text>
</comment>
<sequence>MGALSRFIAHVYTLFLVFFTVLFLELVILVRSVAGSIGYTTAADDHPMTTAQYLKLIDEKNPASRYETAGLERKDCSVCLSVFDDGDEIRRLKCKHTFHKSCVDKWLEQDRATCPICRSLVLPEAIVVKYSQRHQIPLHRRRREFYGGSDEELILLLTSLHVHKNLKNIIIIIQIQTKSLVHSNYYSIITFSKGDFPSIDFLLIHSSWFITSSWHRYRVLPPIRCLMKWHCEFLLGLNDDCVGTIKRHEGNKTQDFEGLYKEGERIMSRTIKIHSQELY</sequence>
<gene>
    <name evidence="4" type="ORF">LVIROSA_LOCUS14792</name>
</gene>
<feature type="transmembrane region" description="Helical" evidence="2">
    <location>
        <begin position="7"/>
        <end position="30"/>
    </location>
</feature>
<evidence type="ECO:0000313" key="4">
    <source>
        <dbReference type="EMBL" id="CAH1427815.1"/>
    </source>
</evidence>